<dbReference type="EMBL" id="BLXT01002074">
    <property type="protein sequence ID" value="GFN90913.1"/>
    <property type="molecule type" value="Genomic_DNA"/>
</dbReference>
<name>A0AAV3Z6F9_9GAST</name>
<organism evidence="1 2">
    <name type="scientific">Plakobranchus ocellatus</name>
    <dbReference type="NCBI Taxonomy" id="259542"/>
    <lineage>
        <taxon>Eukaryota</taxon>
        <taxon>Metazoa</taxon>
        <taxon>Spiralia</taxon>
        <taxon>Lophotrochozoa</taxon>
        <taxon>Mollusca</taxon>
        <taxon>Gastropoda</taxon>
        <taxon>Heterobranchia</taxon>
        <taxon>Euthyneura</taxon>
        <taxon>Panpulmonata</taxon>
        <taxon>Sacoglossa</taxon>
        <taxon>Placobranchoidea</taxon>
        <taxon>Plakobranchidae</taxon>
        <taxon>Plakobranchus</taxon>
    </lineage>
</organism>
<sequence>MKYTVKKKEKQQDFIRTTRPSATGWKYSRPSQILRQPCSAEQYEKRVSWLSGGSSIAIYEYKGVCPPLKPHSHIRMHPKVMQNVKSDTKFKKAGDIYLSGNSFEGPTNKKQIYNAKARAKHQGQEHVHKANFDDEVAAVEELQHTMPFVRLIIRLSQKSPCIILYTEDQLNDETLLAVRSVQSLAFPKSPRLACAQHLKKNLKHALADKVGMPQQQRQKLIQQIFAPSVIVATSNSHVEVEDRFLSLIDTIDNVQIKLLLERLSPLDRPDLCIDSALWTNSNYESINHVLKQTCS</sequence>
<gene>
    <name evidence="1" type="ORF">PoB_001741900</name>
</gene>
<evidence type="ECO:0008006" key="3">
    <source>
        <dbReference type="Google" id="ProtNLM"/>
    </source>
</evidence>
<evidence type="ECO:0000313" key="1">
    <source>
        <dbReference type="EMBL" id="GFN90913.1"/>
    </source>
</evidence>
<evidence type="ECO:0000313" key="2">
    <source>
        <dbReference type="Proteomes" id="UP000735302"/>
    </source>
</evidence>
<keyword evidence="2" id="KW-1185">Reference proteome</keyword>
<dbReference type="AlphaFoldDB" id="A0AAV3Z6F9"/>
<reference evidence="1 2" key="1">
    <citation type="journal article" date="2021" name="Elife">
        <title>Chloroplast acquisition without the gene transfer in kleptoplastic sea slugs, Plakobranchus ocellatus.</title>
        <authorList>
            <person name="Maeda T."/>
            <person name="Takahashi S."/>
            <person name="Yoshida T."/>
            <person name="Shimamura S."/>
            <person name="Takaki Y."/>
            <person name="Nagai Y."/>
            <person name="Toyoda A."/>
            <person name="Suzuki Y."/>
            <person name="Arimoto A."/>
            <person name="Ishii H."/>
            <person name="Satoh N."/>
            <person name="Nishiyama T."/>
            <person name="Hasebe M."/>
            <person name="Maruyama T."/>
            <person name="Minagawa J."/>
            <person name="Obokata J."/>
            <person name="Shigenobu S."/>
        </authorList>
    </citation>
    <scope>NUCLEOTIDE SEQUENCE [LARGE SCALE GENOMIC DNA]</scope>
</reference>
<proteinExistence type="predicted"/>
<accession>A0AAV3Z6F9</accession>
<protein>
    <recommendedName>
        <fullName evidence="3">MULE transposase domain-containing protein</fullName>
    </recommendedName>
</protein>
<comment type="caution">
    <text evidence="1">The sequence shown here is derived from an EMBL/GenBank/DDBJ whole genome shotgun (WGS) entry which is preliminary data.</text>
</comment>
<dbReference type="Proteomes" id="UP000735302">
    <property type="component" value="Unassembled WGS sequence"/>
</dbReference>